<keyword evidence="1" id="KW-0472">Membrane</keyword>
<keyword evidence="3" id="KW-1185">Reference proteome</keyword>
<proteinExistence type="predicted"/>
<protein>
    <submittedName>
        <fullName evidence="2">RsiW-degrading membrane proteinase PrsW (M82 family)</fullName>
    </submittedName>
</protein>
<evidence type="ECO:0000313" key="3">
    <source>
        <dbReference type="Proteomes" id="UP000749311"/>
    </source>
</evidence>
<feature type="transmembrane region" description="Helical" evidence="1">
    <location>
        <begin position="86"/>
        <end position="107"/>
    </location>
</feature>
<sequence length="294" mass="30787">MTYGTPGFAAPNAPVAFADERSWPRRLLWLLVLVGGVVAYVVVLFALVQTENLNLFPALLLIGSVTVPAATLVFAEDGGAAPTAPVGIVVFAAIVGGVIGILAASILEYDTLRGLGSVPMIFVGLIEEAAKLIVPLALYLLWRPRDPRGGIVIGVASGMGFAALETMGYGFQALLSARSLAAVDDTLLLRALLSPACHIAWTGMSVAMLWRIRTSPNKGRAVLAFVATFLAAAILHALWDASTSIAVHGVIAIIGVVVLLTFIRRAHRRQLRAVDFGYPDAGSSPFPGAGGRPI</sequence>
<organism evidence="2 3">
    <name type="scientific">Brooklawnia cerclae</name>
    <dbReference type="NCBI Taxonomy" id="349934"/>
    <lineage>
        <taxon>Bacteria</taxon>
        <taxon>Bacillati</taxon>
        <taxon>Actinomycetota</taxon>
        <taxon>Actinomycetes</taxon>
        <taxon>Propionibacteriales</taxon>
        <taxon>Propionibacteriaceae</taxon>
        <taxon>Brooklawnia</taxon>
    </lineage>
</organism>
<dbReference type="PANTHER" id="PTHR36844">
    <property type="entry name" value="PROTEASE PRSW"/>
    <property type="match status" value="1"/>
</dbReference>
<feature type="transmembrane region" description="Helical" evidence="1">
    <location>
        <begin position="222"/>
        <end position="239"/>
    </location>
</feature>
<gene>
    <name evidence="2" type="ORF">FB473_002949</name>
</gene>
<keyword evidence="1" id="KW-1133">Transmembrane helix</keyword>
<dbReference type="InterPro" id="IPR026898">
    <property type="entry name" value="PrsW"/>
</dbReference>
<comment type="caution">
    <text evidence="2">The sequence shown here is derived from an EMBL/GenBank/DDBJ whole genome shotgun (WGS) entry which is preliminary data.</text>
</comment>
<feature type="transmembrane region" description="Helical" evidence="1">
    <location>
        <begin position="27"/>
        <end position="48"/>
    </location>
</feature>
<keyword evidence="1" id="KW-0812">Transmembrane</keyword>
<evidence type="ECO:0000313" key="2">
    <source>
        <dbReference type="EMBL" id="NIH58257.1"/>
    </source>
</evidence>
<dbReference type="Pfam" id="PF13367">
    <property type="entry name" value="PrsW-protease"/>
    <property type="match status" value="1"/>
</dbReference>
<dbReference type="PANTHER" id="PTHR36844:SF1">
    <property type="entry name" value="PROTEASE PRSW"/>
    <property type="match status" value="1"/>
</dbReference>
<dbReference type="RefSeq" id="WP_167170261.1">
    <property type="nucleotide sequence ID" value="NZ_BAAAOO010000009.1"/>
</dbReference>
<reference evidence="2 3" key="1">
    <citation type="submission" date="2020-02" db="EMBL/GenBank/DDBJ databases">
        <title>Sequencing the genomes of 1000 actinobacteria strains.</title>
        <authorList>
            <person name="Klenk H.-P."/>
        </authorList>
    </citation>
    <scope>NUCLEOTIDE SEQUENCE [LARGE SCALE GENOMIC DNA]</scope>
    <source>
        <strain evidence="2 3">DSM 19609</strain>
    </source>
</reference>
<evidence type="ECO:0000256" key="1">
    <source>
        <dbReference type="SAM" id="Phobius"/>
    </source>
</evidence>
<accession>A0ABX0SIN6</accession>
<name>A0ABX0SIN6_9ACTN</name>
<dbReference type="Proteomes" id="UP000749311">
    <property type="component" value="Unassembled WGS sequence"/>
</dbReference>
<feature type="transmembrane region" description="Helical" evidence="1">
    <location>
        <begin position="149"/>
        <end position="171"/>
    </location>
</feature>
<feature type="transmembrane region" description="Helical" evidence="1">
    <location>
        <begin position="191"/>
        <end position="210"/>
    </location>
</feature>
<feature type="transmembrane region" description="Helical" evidence="1">
    <location>
        <begin position="54"/>
        <end position="74"/>
    </location>
</feature>
<feature type="transmembrane region" description="Helical" evidence="1">
    <location>
        <begin position="119"/>
        <end position="142"/>
    </location>
</feature>
<feature type="transmembrane region" description="Helical" evidence="1">
    <location>
        <begin position="245"/>
        <end position="263"/>
    </location>
</feature>
<dbReference type="EMBL" id="JAAMOZ010000002">
    <property type="protein sequence ID" value="NIH58257.1"/>
    <property type="molecule type" value="Genomic_DNA"/>
</dbReference>